<feature type="region of interest" description="Disordered" evidence="1">
    <location>
        <begin position="861"/>
        <end position="903"/>
    </location>
</feature>
<proteinExistence type="predicted"/>
<dbReference type="PANTHER" id="PTHR21705:SF11">
    <property type="entry name" value="FHIP FAMILY PROTEIN CG3558"/>
    <property type="match status" value="1"/>
</dbReference>
<gene>
    <name evidence="2" type="ORF">DB88DRAFT_436431</name>
</gene>
<dbReference type="AlphaFoldDB" id="A0AAD9FSJ9"/>
<evidence type="ECO:0000313" key="2">
    <source>
        <dbReference type="EMBL" id="KAK1925408.1"/>
    </source>
</evidence>
<dbReference type="Proteomes" id="UP001182556">
    <property type="component" value="Unassembled WGS sequence"/>
</dbReference>
<keyword evidence="3" id="KW-1185">Reference proteome</keyword>
<dbReference type="EMBL" id="JAODAN010000003">
    <property type="protein sequence ID" value="KAK1925408.1"/>
    <property type="molecule type" value="Genomic_DNA"/>
</dbReference>
<evidence type="ECO:0000256" key="1">
    <source>
        <dbReference type="SAM" id="MobiDB-lite"/>
    </source>
</evidence>
<organism evidence="2 3">
    <name type="scientific">Papiliotrema laurentii</name>
    <name type="common">Cryptococcus laurentii</name>
    <dbReference type="NCBI Taxonomy" id="5418"/>
    <lineage>
        <taxon>Eukaryota</taxon>
        <taxon>Fungi</taxon>
        <taxon>Dikarya</taxon>
        <taxon>Basidiomycota</taxon>
        <taxon>Agaricomycotina</taxon>
        <taxon>Tremellomycetes</taxon>
        <taxon>Tremellales</taxon>
        <taxon>Rhynchogastremaceae</taxon>
        <taxon>Papiliotrema</taxon>
    </lineage>
</organism>
<dbReference type="Pfam" id="PF10257">
    <property type="entry name" value="RAI16-like"/>
    <property type="match status" value="1"/>
</dbReference>
<feature type="region of interest" description="Disordered" evidence="1">
    <location>
        <begin position="915"/>
        <end position="968"/>
    </location>
</feature>
<feature type="compositionally biased region" description="Low complexity" evidence="1">
    <location>
        <begin position="917"/>
        <end position="928"/>
    </location>
</feature>
<feature type="region of interest" description="Disordered" evidence="1">
    <location>
        <begin position="737"/>
        <end position="766"/>
    </location>
</feature>
<protein>
    <submittedName>
        <fullName evidence="2">Retinoic acid induced 16-like protein-domain-containing protein</fullName>
    </submittedName>
</protein>
<dbReference type="PANTHER" id="PTHR21705">
    <property type="entry name" value="RAI16 PROTEIN-RELATED"/>
    <property type="match status" value="1"/>
</dbReference>
<feature type="compositionally biased region" description="Basic and acidic residues" evidence="1">
    <location>
        <begin position="757"/>
        <end position="766"/>
    </location>
</feature>
<accession>A0AAD9FSJ9</accession>
<reference evidence="2" key="1">
    <citation type="submission" date="2023-02" db="EMBL/GenBank/DDBJ databases">
        <title>Identification and recombinant expression of a fungal hydrolase from Papiliotrema laurentii that hydrolyzes apple cutin and clears colloidal polyester polyurethane.</title>
        <authorList>
            <consortium name="DOE Joint Genome Institute"/>
            <person name="Roman V.A."/>
            <person name="Bojanowski C."/>
            <person name="Crable B.R."/>
            <person name="Wagner D.N."/>
            <person name="Hung C.S."/>
            <person name="Nadeau L.J."/>
            <person name="Schratz L."/>
            <person name="Haridas S."/>
            <person name="Pangilinan J."/>
            <person name="Lipzen A."/>
            <person name="Na H."/>
            <person name="Yan M."/>
            <person name="Ng V."/>
            <person name="Grigoriev I.V."/>
            <person name="Spatafora J.W."/>
            <person name="Barlow D."/>
            <person name="Biffinger J."/>
            <person name="Kelley-Loughnane N."/>
            <person name="Varaljay V.A."/>
            <person name="Crookes-Goodson W.J."/>
        </authorList>
    </citation>
    <scope>NUCLEOTIDE SEQUENCE</scope>
    <source>
        <strain evidence="2">5307AH</strain>
    </source>
</reference>
<feature type="compositionally biased region" description="Polar residues" evidence="1">
    <location>
        <begin position="887"/>
        <end position="903"/>
    </location>
</feature>
<feature type="region of interest" description="Disordered" evidence="1">
    <location>
        <begin position="213"/>
        <end position="245"/>
    </location>
</feature>
<comment type="caution">
    <text evidence="2">The sequence shown here is derived from an EMBL/GenBank/DDBJ whole genome shotgun (WGS) entry which is preliminary data.</text>
</comment>
<sequence>MGVSTFFTRLLQPPKEARKVKQPDDIADFHAAWASIKDTLGHPDERQLAKGIKATDVPAQLKHIVDALVYEAGQTDEDTTGVCLEYLLRNDMLSQLERLAENDRPRGIKAEVLKMINDLIVSLSERFLVHNAVHRPLRRLLRSCVGDEPEERVDGATRAYGAAGMDRAGNNNLDAETEGDLLDLMCTLASRMRAYPPLLLIFFHDKAWLASHPTSTAPSADPSRALSPTPSAQTTQSHPSSREMKQPHHFEFLLFSYLLRYAHREGKTGDLARAGLLFLFDIAFLTPAEEGGENLSMPVDKEGVDPLQEARDAFGEYIFDGDFAEIMAAGLGAIYSLLPSKLHVPTLAEVARTDTAEDGIPAPQSGGMYLGAELDEESFDDDDGARKPRLSTDQDVRDQLDLLVKLLGFLQDILHRCHSPLLHADPGESVVSNTHVLGTAISDATLDAVNASFIDNVIYPSILESSPQDGSAVAVMTYLEAILSKLDDGPLLHQMLSVLMDTEESDGISQGRDKRPEYYADESRFTLKDLILDNARSPSSQSSTAAFRLLNTLLASHCQHGVKGLIRITRDPDATALSRRKMLGANIQTTYLPKAATSTDAHLQEAELYGSLISRIDPSQTSTELSAGFSAYLTDMHAAIQADACFVNSHPPLEFLQTEGEESVRVGDFDSDPFQHRMSPGDPLVSSLLESLGRFMCQAPDTNVALTGALTSLALCPNRSLAGWLVYDVPKDIDPWAGRRDSDPESDDDSVISVDRPQVDRHDTSDDPFTAREQVELPALYQILRDLVRQVNRFRLDVDDFDRLLSERRQGLLFADNLDEAMNVFLDVEPSTYGSLSTPSKVESPVPKAGRVGLMGGLKSFLTPKRKADPTAPSSAISSPYRGMGSASRQTPNDTKGNSPFKSHYEQTTYFSLEAHSSPPVSSGPWSPARIRQPSHGDGETVTSGTGHVGTLSVFGGEPEEARKETSLGPTRVTLSSVLDNCVVLEEFLKEVVAVITARRALGVDQVGFVSF</sequence>
<feature type="compositionally biased region" description="Polar residues" evidence="1">
    <location>
        <begin position="226"/>
        <end position="239"/>
    </location>
</feature>
<evidence type="ECO:0000313" key="3">
    <source>
        <dbReference type="Proteomes" id="UP001182556"/>
    </source>
</evidence>
<name>A0AAD9FSJ9_PAPLA</name>
<dbReference type="InterPro" id="IPR019384">
    <property type="entry name" value="FHIP"/>
</dbReference>